<feature type="transmembrane region" description="Helical" evidence="1">
    <location>
        <begin position="198"/>
        <end position="221"/>
    </location>
</feature>
<sequence length="297" mass="34281">MQNKAAFIITALLGALALAFIFYSIINPDMYRKMNPVQPIGYVFVPDDDEFEGRTHLMLLSVVPFKDVTIETVIAHFKKKMEMNYQQASFYQIGEGSNWAVEIPSLQKGERYFYYIEINYKEGSQTTIVRIPEWAPQKPLPYVTYEGRPKKLLVVIHVVMVLGAAILLLHGLYYALVFLQTRSDNRMLSSVFKKTYSIVLWSWISFTFSTLIIGYYIAYVVFGTGWNGIPFGDDITDNKSLFVVLYWGILLFLRSGDRLTISPFKNRISKRTFCTWLIVGILLTALVYFIPHSLFFQ</sequence>
<evidence type="ECO:0000313" key="2">
    <source>
        <dbReference type="EMBL" id="OGF62366.1"/>
    </source>
</evidence>
<keyword evidence="1" id="KW-0472">Membrane</keyword>
<dbReference type="Proteomes" id="UP000178943">
    <property type="component" value="Unassembled WGS sequence"/>
</dbReference>
<evidence type="ECO:0000313" key="3">
    <source>
        <dbReference type="Proteomes" id="UP000178943"/>
    </source>
</evidence>
<dbReference type="EMBL" id="MFGW01000180">
    <property type="protein sequence ID" value="OGF62366.1"/>
    <property type="molecule type" value="Genomic_DNA"/>
</dbReference>
<dbReference type="AlphaFoldDB" id="A0A1F5VG33"/>
<dbReference type="STRING" id="1817863.A2Y62_17100"/>
<keyword evidence="1" id="KW-0812">Transmembrane</keyword>
<proteinExistence type="predicted"/>
<feature type="transmembrane region" description="Helical" evidence="1">
    <location>
        <begin position="273"/>
        <end position="291"/>
    </location>
</feature>
<name>A0A1F5VG33_9BACT</name>
<comment type="caution">
    <text evidence="2">The sequence shown here is derived from an EMBL/GenBank/DDBJ whole genome shotgun (WGS) entry which is preliminary data.</text>
</comment>
<keyword evidence="1" id="KW-1133">Transmembrane helix</keyword>
<reference evidence="2 3" key="1">
    <citation type="journal article" date="2016" name="Nat. Commun.">
        <title>Thousands of microbial genomes shed light on interconnected biogeochemical processes in an aquifer system.</title>
        <authorList>
            <person name="Anantharaman K."/>
            <person name="Brown C.T."/>
            <person name="Hug L.A."/>
            <person name="Sharon I."/>
            <person name="Castelle C.J."/>
            <person name="Probst A.J."/>
            <person name="Thomas B.C."/>
            <person name="Singh A."/>
            <person name="Wilkins M.J."/>
            <person name="Karaoz U."/>
            <person name="Brodie E.L."/>
            <person name="Williams K.H."/>
            <person name="Hubbard S.S."/>
            <person name="Banfield J.F."/>
        </authorList>
    </citation>
    <scope>NUCLEOTIDE SEQUENCE [LARGE SCALE GENOMIC DNA]</scope>
</reference>
<feature type="transmembrane region" description="Helical" evidence="1">
    <location>
        <begin position="7"/>
        <end position="26"/>
    </location>
</feature>
<gene>
    <name evidence="2" type="ORF">A2Y62_17100</name>
</gene>
<feature type="transmembrane region" description="Helical" evidence="1">
    <location>
        <begin position="152"/>
        <end position="177"/>
    </location>
</feature>
<protein>
    <submittedName>
        <fullName evidence="2">Uncharacterized protein</fullName>
    </submittedName>
</protein>
<evidence type="ECO:0000256" key="1">
    <source>
        <dbReference type="SAM" id="Phobius"/>
    </source>
</evidence>
<organism evidence="2 3">
    <name type="scientific">Candidatus Fischerbacteria bacterium RBG_13_37_8</name>
    <dbReference type="NCBI Taxonomy" id="1817863"/>
    <lineage>
        <taxon>Bacteria</taxon>
        <taxon>Candidatus Fischeribacteriota</taxon>
    </lineage>
</organism>
<feature type="transmembrane region" description="Helical" evidence="1">
    <location>
        <begin position="241"/>
        <end position="261"/>
    </location>
</feature>
<accession>A0A1F5VG33</accession>